<accession>A0ABT9HES0</accession>
<feature type="domain" description="DSBA-like thioredoxin" evidence="1">
    <location>
        <begin position="15"/>
        <end position="217"/>
    </location>
</feature>
<evidence type="ECO:0000259" key="1">
    <source>
        <dbReference type="Pfam" id="PF01323"/>
    </source>
</evidence>
<proteinExistence type="predicted"/>
<dbReference type="Proteomes" id="UP001228171">
    <property type="component" value="Unassembled WGS sequence"/>
</dbReference>
<dbReference type="RefSeq" id="WP_305935555.1">
    <property type="nucleotide sequence ID" value="NZ_DAMDIC010000002.1"/>
</dbReference>
<dbReference type="InterPro" id="IPR036249">
    <property type="entry name" value="Thioredoxin-like_sf"/>
</dbReference>
<dbReference type="SUPFAM" id="SSF52833">
    <property type="entry name" value="Thioredoxin-like"/>
    <property type="match status" value="1"/>
</dbReference>
<dbReference type="InterPro" id="IPR001853">
    <property type="entry name" value="DSBA-like_thioredoxin_dom"/>
</dbReference>
<gene>
    <name evidence="2" type="ORF">Q8P09_04120</name>
</gene>
<keyword evidence="3" id="KW-1185">Reference proteome</keyword>
<comment type="caution">
    <text evidence="2">The sequence shown here is derived from an EMBL/GenBank/DDBJ whole genome shotgun (WGS) entry which is preliminary data.</text>
</comment>
<protein>
    <submittedName>
        <fullName evidence="2">DsbA family oxidoreductase</fullName>
    </submittedName>
</protein>
<dbReference type="PANTHER" id="PTHR13887:SF41">
    <property type="entry name" value="THIOREDOXIN SUPERFAMILY PROTEIN"/>
    <property type="match status" value="1"/>
</dbReference>
<name>A0ABT9HES0_9GAMM</name>
<dbReference type="EMBL" id="JAVAJI010000004">
    <property type="protein sequence ID" value="MDP4544263.1"/>
    <property type="molecule type" value="Genomic_DNA"/>
</dbReference>
<dbReference type="CDD" id="cd03024">
    <property type="entry name" value="DsbA_FrnE"/>
    <property type="match status" value="1"/>
</dbReference>
<dbReference type="PANTHER" id="PTHR13887">
    <property type="entry name" value="GLUTATHIONE S-TRANSFERASE KAPPA"/>
    <property type="match status" value="1"/>
</dbReference>
<reference evidence="2 3" key="1">
    <citation type="submission" date="2023-08" db="EMBL/GenBank/DDBJ databases">
        <authorList>
            <person name="Kumar R."/>
        </authorList>
    </citation>
    <scope>NUCLEOTIDE SEQUENCE [LARGE SCALE GENOMIC DNA]</scope>
    <source>
        <strain evidence="2 3">LUR13</strain>
    </source>
</reference>
<evidence type="ECO:0000313" key="3">
    <source>
        <dbReference type="Proteomes" id="UP001228171"/>
    </source>
</evidence>
<organism evidence="2 3">
    <name type="scientific">Psychrobacter faecalis</name>
    <dbReference type="NCBI Taxonomy" id="180588"/>
    <lineage>
        <taxon>Bacteria</taxon>
        <taxon>Pseudomonadati</taxon>
        <taxon>Pseudomonadota</taxon>
        <taxon>Gammaproteobacteria</taxon>
        <taxon>Moraxellales</taxon>
        <taxon>Moraxellaceae</taxon>
        <taxon>Psychrobacter</taxon>
    </lineage>
</organism>
<dbReference type="Gene3D" id="3.40.30.10">
    <property type="entry name" value="Glutaredoxin"/>
    <property type="match status" value="1"/>
</dbReference>
<evidence type="ECO:0000313" key="2">
    <source>
        <dbReference type="EMBL" id="MDP4544263.1"/>
    </source>
</evidence>
<sequence length="224" mass="25606">MENSNQPLSKKPLRIDIVSDVVCPWCIIGYRQLAEALKQTNTEHEIHWHPFELNSNMPSSGQNLREHIMEKYGSSKEESDTSRLRMTQAGNEVGFEFNFNDDTRMHNTFNLHQLLYWAGQQGQKPMHDLKQALFSAHFTDGRNISDNTVLADIAAEVGLNSEEALAVLEDQRFAKEVRAEERHWQQQGIQSVPAMIFNERHLVSGAQGVDNYVNILQQLAAMQE</sequence>
<dbReference type="Pfam" id="PF01323">
    <property type="entry name" value="DSBA"/>
    <property type="match status" value="1"/>
</dbReference>